<feature type="short sequence motif" description="Histidine triad motif" evidence="2 3">
    <location>
        <begin position="97"/>
        <end position="101"/>
    </location>
</feature>
<dbReference type="STRING" id="1797692.A3I33_02745"/>
<evidence type="ECO:0000313" key="6">
    <source>
        <dbReference type="Proteomes" id="UP000176544"/>
    </source>
</evidence>
<dbReference type="PANTHER" id="PTHR46648">
    <property type="entry name" value="HIT FAMILY PROTEIN 1"/>
    <property type="match status" value="1"/>
</dbReference>
<dbReference type="PRINTS" id="PR00332">
    <property type="entry name" value="HISTRIAD"/>
</dbReference>
<dbReference type="AlphaFoldDB" id="A0A1G1ZA63"/>
<dbReference type="Pfam" id="PF01230">
    <property type="entry name" value="HIT"/>
    <property type="match status" value="1"/>
</dbReference>
<dbReference type="InterPro" id="IPR011146">
    <property type="entry name" value="HIT-like"/>
</dbReference>
<name>A0A1G1ZA63_9BACT</name>
<proteinExistence type="predicted"/>
<dbReference type="EMBL" id="MHJA01000030">
    <property type="protein sequence ID" value="OGY60517.1"/>
    <property type="molecule type" value="Genomic_DNA"/>
</dbReference>
<evidence type="ECO:0000313" key="5">
    <source>
        <dbReference type="EMBL" id="OGY60517.1"/>
    </source>
</evidence>
<feature type="active site" description="Tele-AMP-histidine intermediate" evidence="1">
    <location>
        <position position="99"/>
    </location>
</feature>
<protein>
    <recommendedName>
        <fullName evidence="4">HIT domain-containing protein</fullName>
    </recommendedName>
</protein>
<dbReference type="PROSITE" id="PS51084">
    <property type="entry name" value="HIT_2"/>
    <property type="match status" value="1"/>
</dbReference>
<dbReference type="Proteomes" id="UP000176544">
    <property type="component" value="Unassembled WGS sequence"/>
</dbReference>
<evidence type="ECO:0000256" key="2">
    <source>
        <dbReference type="PIRSR" id="PIRSR601310-3"/>
    </source>
</evidence>
<sequence length="135" mass="14874">MDCLFCKIGSGEINSLTIYEDSNVRAFLDIHPLTLGHTVVVPKEHISTVIDLPDNLVGPLFGAVKKATTMLADKLDIDNFSIGINHGKMLGHPDIDHLHIHVVPRYEGDGGGDFHSIVKFPPKEDLQETHKKITT</sequence>
<dbReference type="PANTHER" id="PTHR46648:SF1">
    <property type="entry name" value="ADENOSINE 5'-MONOPHOSPHORAMIDASE HNT1"/>
    <property type="match status" value="1"/>
</dbReference>
<dbReference type="Gene3D" id="3.30.428.10">
    <property type="entry name" value="HIT-like"/>
    <property type="match status" value="1"/>
</dbReference>
<evidence type="ECO:0000259" key="4">
    <source>
        <dbReference type="PROSITE" id="PS51084"/>
    </source>
</evidence>
<comment type="caution">
    <text evidence="5">The sequence shown here is derived from an EMBL/GenBank/DDBJ whole genome shotgun (WGS) entry which is preliminary data.</text>
</comment>
<dbReference type="SUPFAM" id="SSF54197">
    <property type="entry name" value="HIT-like"/>
    <property type="match status" value="1"/>
</dbReference>
<reference evidence="5 6" key="1">
    <citation type="journal article" date="2016" name="Nat. Commun.">
        <title>Thousands of microbial genomes shed light on interconnected biogeochemical processes in an aquifer system.</title>
        <authorList>
            <person name="Anantharaman K."/>
            <person name="Brown C.T."/>
            <person name="Hug L.A."/>
            <person name="Sharon I."/>
            <person name="Castelle C.J."/>
            <person name="Probst A.J."/>
            <person name="Thomas B.C."/>
            <person name="Singh A."/>
            <person name="Wilkins M.J."/>
            <person name="Karaoz U."/>
            <person name="Brodie E.L."/>
            <person name="Williams K.H."/>
            <person name="Hubbard S.S."/>
            <person name="Banfield J.F."/>
        </authorList>
    </citation>
    <scope>NUCLEOTIDE SEQUENCE [LARGE SCALE GENOMIC DNA]</scope>
</reference>
<evidence type="ECO:0000256" key="3">
    <source>
        <dbReference type="PROSITE-ProRule" id="PRU00464"/>
    </source>
</evidence>
<accession>A0A1G1ZA63</accession>
<evidence type="ECO:0000256" key="1">
    <source>
        <dbReference type="PIRSR" id="PIRSR601310-1"/>
    </source>
</evidence>
<feature type="domain" description="HIT" evidence="4">
    <location>
        <begin position="4"/>
        <end position="112"/>
    </location>
</feature>
<gene>
    <name evidence="5" type="ORF">A3I33_02745</name>
</gene>
<dbReference type="GO" id="GO:0009117">
    <property type="term" value="P:nucleotide metabolic process"/>
    <property type="evidence" value="ECO:0007669"/>
    <property type="project" value="TreeGrafter"/>
</dbReference>
<dbReference type="GO" id="GO:0003824">
    <property type="term" value="F:catalytic activity"/>
    <property type="evidence" value="ECO:0007669"/>
    <property type="project" value="InterPro"/>
</dbReference>
<dbReference type="InterPro" id="IPR001310">
    <property type="entry name" value="Histidine_triad_HIT"/>
</dbReference>
<dbReference type="InterPro" id="IPR036265">
    <property type="entry name" value="HIT-like_sf"/>
</dbReference>
<organism evidence="5 6">
    <name type="scientific">Candidatus Colwellbacteria bacterium RIFCSPLOWO2_02_FULL_45_11</name>
    <dbReference type="NCBI Taxonomy" id="1797692"/>
    <lineage>
        <taxon>Bacteria</taxon>
        <taxon>Candidatus Colwelliibacteriota</taxon>
    </lineage>
</organism>